<dbReference type="InterPro" id="IPR004433">
    <property type="entry name" value="MenaQ_synth_MenD"/>
</dbReference>
<evidence type="ECO:0000256" key="5">
    <source>
        <dbReference type="ARBA" id="ARBA00023211"/>
    </source>
</evidence>
<evidence type="ECO:0000259" key="9">
    <source>
        <dbReference type="Pfam" id="PF16582"/>
    </source>
</evidence>
<evidence type="ECO:0000256" key="7">
    <source>
        <dbReference type="SAM" id="MobiDB-lite"/>
    </source>
</evidence>
<evidence type="ECO:0000313" key="10">
    <source>
        <dbReference type="EMBL" id="WAN70217.1"/>
    </source>
</evidence>
<sequence>MPIDFRNTNSLWASILVETLQRLGLTTAIICPGSRSTPLTVAFAQHPQIEAIPVLDERSASFFALGIARQSGKPVVLVCTSGTAGANFYPAVIEARESRVPLLVLTADRPPELQDCHSGQTIDQIKLYGNYPNWQSNLAVPKADISMLRYLRQTLVHAWERASFGSTPLTHFPTPGPVHLNLPFRDPLPPIPDTTTNPLKSQLQPEEFFAHCQEQAVTDNLQPTTYNLQPATAKVIQQWQESQQGIIIAGPAQPQNPKDYCNAIASLSKTLRWPVLAEGLSPVRNYCDLNPDLISTYDLILRNPRLAQQLKPTMVIHIGELPISKELRAWLDKCQPRRWVIDPSHHNLDPLHGKTTHLRMSVEQLGIWVKELKVDRLKVDRLKVDGSPLLKVESLKVDRLKVDRLKVDRLKVERLKVEGSNLQPDHLQPATNTNLQPDNWQPDHLQPATNTNLQPDHLQPDHLQPDHLQPDHLQPDHLQPDHLQPATQPYLQKWCEAEAKVRAKVDQTMTKISQLFEGKAAWLLSQCLPPETPLFIANSMPVRDVEFFWKPGNRRIRPWFNRGANGIDGTLSTALGIAHRNQSSVMLTGDLAFLHDTNGFLIKNKFVGHLTIILINNNGGGIFEMLPIAKFDPPFEEFFATPQDVNFSQLCLTYGVEHQLIQSWQQLKQGLNPLPSQGIRVLELPTDRRKDASWRQDYFKYN</sequence>
<name>A0A9Q9SV74_MOOP1</name>
<evidence type="ECO:0000256" key="1">
    <source>
        <dbReference type="ARBA" id="ARBA00022679"/>
    </source>
</evidence>
<dbReference type="GO" id="GO:0000287">
    <property type="term" value="F:magnesium ion binding"/>
    <property type="evidence" value="ECO:0007669"/>
    <property type="project" value="UniProtKB-UniRule"/>
</dbReference>
<dbReference type="Pfam" id="PF02776">
    <property type="entry name" value="TPP_enzyme_N"/>
    <property type="match status" value="1"/>
</dbReference>
<dbReference type="EMBL" id="CP017708">
    <property type="protein sequence ID" value="WAN70217.1"/>
    <property type="molecule type" value="Genomic_DNA"/>
</dbReference>
<dbReference type="GO" id="GO:0030976">
    <property type="term" value="F:thiamine pyrophosphate binding"/>
    <property type="evidence" value="ECO:0007669"/>
    <property type="project" value="UniProtKB-UniRule"/>
</dbReference>
<keyword evidence="5 6" id="KW-0464">Manganese</keyword>
<dbReference type="PANTHER" id="PTHR42916">
    <property type="entry name" value="2-SUCCINYL-5-ENOLPYRUVYL-6-HYDROXY-3-CYCLOHEXENE-1-CARBOXYLATE SYNTHASE"/>
    <property type="match status" value="1"/>
</dbReference>
<comment type="pathway">
    <text evidence="6">Quinol/quinone metabolism; 1,4-dihydroxy-2-naphthoate biosynthesis; 1,4-dihydroxy-2-naphthoate from chorismate: step 2/7.</text>
</comment>
<dbReference type="InterPro" id="IPR029061">
    <property type="entry name" value="THDP-binding"/>
</dbReference>
<protein>
    <recommendedName>
        <fullName evidence="6">2-succinyl-5-enolpyruvyl-6-hydroxy-3-cyclohexene-1-carboxylate synthase</fullName>
        <shortName evidence="6">SEPHCHC synthase</shortName>
        <ecNumber evidence="6">2.2.1.9</ecNumber>
    </recommendedName>
</protein>
<comment type="similarity">
    <text evidence="6">Belongs to the TPP enzyme family. MenD subfamily.</text>
</comment>
<dbReference type="InterPro" id="IPR012001">
    <property type="entry name" value="Thiamin_PyroP_enz_TPP-bd_dom"/>
</dbReference>
<dbReference type="InterPro" id="IPR032264">
    <property type="entry name" value="MenD_middle"/>
</dbReference>
<dbReference type="GO" id="GO:0070204">
    <property type="term" value="F:2-succinyl-5-enolpyruvyl-6-hydroxy-3-cyclohexene-1-carboxylic-acid synthase activity"/>
    <property type="evidence" value="ECO:0007669"/>
    <property type="project" value="UniProtKB-UniRule"/>
</dbReference>
<evidence type="ECO:0000256" key="3">
    <source>
        <dbReference type="ARBA" id="ARBA00022842"/>
    </source>
</evidence>
<comment type="catalytic activity">
    <reaction evidence="6">
        <text>isochorismate + 2-oxoglutarate + H(+) = 5-enolpyruvoyl-6-hydroxy-2-succinyl-cyclohex-3-ene-1-carboxylate + CO2</text>
        <dbReference type="Rhea" id="RHEA:25593"/>
        <dbReference type="ChEBI" id="CHEBI:15378"/>
        <dbReference type="ChEBI" id="CHEBI:16526"/>
        <dbReference type="ChEBI" id="CHEBI:16810"/>
        <dbReference type="ChEBI" id="CHEBI:29780"/>
        <dbReference type="ChEBI" id="CHEBI:58818"/>
        <dbReference type="EC" id="2.2.1.9"/>
    </reaction>
</comment>
<keyword evidence="4 6" id="KW-0786">Thiamine pyrophosphate</keyword>
<comment type="pathway">
    <text evidence="6">Cofactor biosynthesis; phylloquinone biosynthesis.</text>
</comment>
<dbReference type="Gene3D" id="3.40.50.970">
    <property type="match status" value="2"/>
</dbReference>
<keyword evidence="1 6" id="KW-0808">Transferase</keyword>
<evidence type="ECO:0000256" key="2">
    <source>
        <dbReference type="ARBA" id="ARBA00022723"/>
    </source>
</evidence>
<dbReference type="Gene3D" id="3.40.50.1220">
    <property type="entry name" value="TPP-binding domain"/>
    <property type="match status" value="1"/>
</dbReference>
<dbReference type="GO" id="GO:0042372">
    <property type="term" value="P:phylloquinone biosynthetic process"/>
    <property type="evidence" value="ECO:0007669"/>
    <property type="project" value="UniProtKB-UniRule"/>
</dbReference>
<feature type="region of interest" description="Disordered" evidence="7">
    <location>
        <begin position="421"/>
        <end position="484"/>
    </location>
</feature>
<comment type="function">
    <text evidence="6">Catalyzes the thiamine diphosphate-dependent decarboxylation of 2-oxoglutarate and the subsequent addition of the resulting succinic semialdehyde-thiamine pyrophosphate anion to isochorismate to yield 2-succinyl-5-enolpyruvyl-6-hydroxy-3-cyclohexene-1-carboxylate (SEPHCHC).</text>
</comment>
<dbReference type="SUPFAM" id="SSF52518">
    <property type="entry name" value="Thiamin diphosphate-binding fold (THDP-binding)"/>
    <property type="match status" value="2"/>
</dbReference>
<dbReference type="HAMAP" id="MF_01659">
    <property type="entry name" value="MenD"/>
    <property type="match status" value="1"/>
</dbReference>
<dbReference type="Pfam" id="PF16582">
    <property type="entry name" value="TPP_enzyme_M_2"/>
    <property type="match status" value="1"/>
</dbReference>
<comment type="subunit">
    <text evidence="6">Homodimer.</text>
</comment>
<comment type="cofactor">
    <cofactor evidence="6">
        <name>thiamine diphosphate</name>
        <dbReference type="ChEBI" id="CHEBI:58937"/>
    </cofactor>
    <text evidence="6">Binds 1 thiamine pyrophosphate per subunit.</text>
</comment>
<reference evidence="10" key="2">
    <citation type="submission" date="2022-10" db="EMBL/GenBank/DDBJ databases">
        <authorList>
            <person name="Ngo T.-E."/>
        </authorList>
    </citation>
    <scope>NUCLEOTIDE SEQUENCE</scope>
    <source>
        <strain evidence="10">JHB</strain>
    </source>
</reference>
<keyword evidence="3 6" id="KW-0460">Magnesium</keyword>
<feature type="compositionally biased region" description="Basic and acidic residues" evidence="7">
    <location>
        <begin position="458"/>
        <end position="480"/>
    </location>
</feature>
<accession>A0A9Q9SV74</accession>
<evidence type="ECO:0000256" key="6">
    <source>
        <dbReference type="HAMAP-Rule" id="MF_01659"/>
    </source>
</evidence>
<feature type="domain" description="Menaquinone biosynthesis protein MenD middle" evidence="9">
    <location>
        <begin position="230"/>
        <end position="364"/>
    </location>
</feature>
<dbReference type="GO" id="GO:0030145">
    <property type="term" value="F:manganese ion binding"/>
    <property type="evidence" value="ECO:0007669"/>
    <property type="project" value="UniProtKB-UniRule"/>
</dbReference>
<evidence type="ECO:0000259" key="8">
    <source>
        <dbReference type="Pfam" id="PF02776"/>
    </source>
</evidence>
<dbReference type="PANTHER" id="PTHR42916:SF1">
    <property type="entry name" value="PROTEIN PHYLLO, CHLOROPLASTIC"/>
    <property type="match status" value="1"/>
</dbReference>
<dbReference type="Proteomes" id="UP000176944">
    <property type="component" value="Chromosome"/>
</dbReference>
<keyword evidence="2 6" id="KW-0479">Metal-binding</keyword>
<dbReference type="GO" id="GO:0009234">
    <property type="term" value="P:menaquinone biosynthetic process"/>
    <property type="evidence" value="ECO:0007669"/>
    <property type="project" value="InterPro"/>
</dbReference>
<gene>
    <name evidence="6 10" type="primary">menD</name>
    <name evidence="10" type="ORF">BJP36_39890</name>
</gene>
<comment type="cofactor">
    <cofactor evidence="6">
        <name>Mg(2+)</name>
        <dbReference type="ChEBI" id="CHEBI:18420"/>
    </cofactor>
    <cofactor evidence="6">
        <name>Mn(2+)</name>
        <dbReference type="ChEBI" id="CHEBI:29035"/>
    </cofactor>
</comment>
<dbReference type="AlphaFoldDB" id="A0A9Q9SV74"/>
<dbReference type="CDD" id="cd02009">
    <property type="entry name" value="TPP_SHCHC_synthase"/>
    <property type="match status" value="1"/>
</dbReference>
<reference evidence="10" key="1">
    <citation type="journal article" date="2017" name="Proc. Natl. Acad. Sci. U.S.A.">
        <title>Comparative genomics uncovers the prolific and distinctive metabolic potential of the cyanobacterial genus Moorea.</title>
        <authorList>
            <person name="Leao T."/>
            <person name="Castelao G."/>
            <person name="Korobeynikov A."/>
            <person name="Monroe E.A."/>
            <person name="Podell S."/>
            <person name="Glukhov E."/>
            <person name="Allen E.E."/>
            <person name="Gerwick W.H."/>
            <person name="Gerwick L."/>
        </authorList>
    </citation>
    <scope>NUCLEOTIDE SEQUENCE</scope>
    <source>
        <strain evidence="10">JHB</strain>
    </source>
</reference>
<dbReference type="CDD" id="cd07037">
    <property type="entry name" value="TPP_PYR_MenD"/>
    <property type="match status" value="1"/>
</dbReference>
<evidence type="ECO:0000256" key="4">
    <source>
        <dbReference type="ARBA" id="ARBA00023052"/>
    </source>
</evidence>
<dbReference type="EC" id="2.2.1.9" evidence="6"/>
<proteinExistence type="inferred from homology"/>
<dbReference type="NCBIfam" id="TIGR00173">
    <property type="entry name" value="menD"/>
    <property type="match status" value="1"/>
</dbReference>
<feature type="compositionally biased region" description="Polar residues" evidence="7">
    <location>
        <begin position="429"/>
        <end position="439"/>
    </location>
</feature>
<feature type="domain" description="Thiamine pyrophosphate enzyme N-terminal TPP-binding" evidence="8">
    <location>
        <begin position="13"/>
        <end position="126"/>
    </location>
</feature>
<organism evidence="10">
    <name type="scientific">Moorena producens (strain JHB)</name>
    <dbReference type="NCBI Taxonomy" id="1454205"/>
    <lineage>
        <taxon>Bacteria</taxon>
        <taxon>Bacillati</taxon>
        <taxon>Cyanobacteriota</taxon>
        <taxon>Cyanophyceae</taxon>
        <taxon>Coleofasciculales</taxon>
        <taxon>Coleofasciculaceae</taxon>
        <taxon>Moorena</taxon>
    </lineage>
</organism>